<accession>A0A9N9SW01</accession>
<dbReference type="Pfam" id="PF02204">
    <property type="entry name" value="VPS9"/>
    <property type="match status" value="1"/>
</dbReference>
<dbReference type="InterPro" id="IPR037191">
    <property type="entry name" value="VPS9_dom_sf"/>
</dbReference>
<evidence type="ECO:0008006" key="11">
    <source>
        <dbReference type="Google" id="ProtNLM"/>
    </source>
</evidence>
<dbReference type="GO" id="GO:0031267">
    <property type="term" value="F:small GTPase binding"/>
    <property type="evidence" value="ECO:0007669"/>
    <property type="project" value="TreeGrafter"/>
</dbReference>
<comment type="similarity">
    <text evidence="2">Belongs to the GAPVD1 family.</text>
</comment>
<dbReference type="PANTHER" id="PTHR23101">
    <property type="entry name" value="RAB GDP/GTP EXCHANGE FACTOR"/>
    <property type="match status" value="1"/>
</dbReference>
<dbReference type="AlphaFoldDB" id="A0A9N9SW01"/>
<dbReference type="PROSITE" id="PS50018">
    <property type="entry name" value="RAS_GTPASE_ACTIV_2"/>
    <property type="match status" value="1"/>
</dbReference>
<dbReference type="GO" id="GO:0005829">
    <property type="term" value="C:cytosol"/>
    <property type="evidence" value="ECO:0007669"/>
    <property type="project" value="TreeGrafter"/>
</dbReference>
<feature type="region of interest" description="Disordered" evidence="6">
    <location>
        <begin position="679"/>
        <end position="725"/>
    </location>
</feature>
<dbReference type="OrthoDB" id="10264848at2759"/>
<evidence type="ECO:0000256" key="2">
    <source>
        <dbReference type="ARBA" id="ARBA00008489"/>
    </source>
</evidence>
<reference evidence="9" key="1">
    <citation type="submission" date="2022-01" db="EMBL/GenBank/DDBJ databases">
        <authorList>
            <person name="King R."/>
        </authorList>
    </citation>
    <scope>NUCLEOTIDE SEQUENCE</scope>
</reference>
<evidence type="ECO:0000256" key="3">
    <source>
        <dbReference type="ARBA" id="ARBA00022583"/>
    </source>
</evidence>
<dbReference type="InterPro" id="IPR008936">
    <property type="entry name" value="Rho_GTPase_activation_prot"/>
</dbReference>
<evidence type="ECO:0000259" key="8">
    <source>
        <dbReference type="PROSITE" id="PS51205"/>
    </source>
</evidence>
<feature type="compositionally biased region" description="Low complexity" evidence="6">
    <location>
        <begin position="868"/>
        <end position="886"/>
    </location>
</feature>
<feature type="domain" description="VPS9" evidence="8">
    <location>
        <begin position="1166"/>
        <end position="1261"/>
    </location>
</feature>
<keyword evidence="4" id="KW-0344">Guanine-nucleotide releasing factor</keyword>
<evidence type="ECO:0000256" key="4">
    <source>
        <dbReference type="ARBA" id="ARBA00022658"/>
    </source>
</evidence>
<comment type="subcellular location">
    <subcellularLocation>
        <location evidence="1">Membrane</location>
        <topology evidence="1">Peripheral membrane protein</topology>
    </subcellularLocation>
</comment>
<evidence type="ECO:0000313" key="10">
    <source>
        <dbReference type="Proteomes" id="UP001153709"/>
    </source>
</evidence>
<keyword evidence="5" id="KW-0472">Membrane</keyword>
<dbReference type="Gene3D" id="1.20.1050.80">
    <property type="entry name" value="VPS9 domain"/>
    <property type="match status" value="1"/>
</dbReference>
<organism evidence="9 10">
    <name type="scientific">Diabrotica balteata</name>
    <name type="common">Banded cucumber beetle</name>
    <dbReference type="NCBI Taxonomy" id="107213"/>
    <lineage>
        <taxon>Eukaryota</taxon>
        <taxon>Metazoa</taxon>
        <taxon>Ecdysozoa</taxon>
        <taxon>Arthropoda</taxon>
        <taxon>Hexapoda</taxon>
        <taxon>Insecta</taxon>
        <taxon>Pterygota</taxon>
        <taxon>Neoptera</taxon>
        <taxon>Endopterygota</taxon>
        <taxon>Coleoptera</taxon>
        <taxon>Polyphaga</taxon>
        <taxon>Cucujiformia</taxon>
        <taxon>Chrysomeloidea</taxon>
        <taxon>Chrysomelidae</taxon>
        <taxon>Galerucinae</taxon>
        <taxon>Diabroticina</taxon>
        <taxon>Diabroticites</taxon>
        <taxon>Diabrotica</taxon>
    </lineage>
</organism>
<dbReference type="SUPFAM" id="SSF48350">
    <property type="entry name" value="GTPase activation domain, GAP"/>
    <property type="match status" value="1"/>
</dbReference>
<evidence type="ECO:0000256" key="1">
    <source>
        <dbReference type="ARBA" id="ARBA00004170"/>
    </source>
</evidence>
<proteinExistence type="inferred from homology"/>
<dbReference type="EMBL" id="OU898277">
    <property type="protein sequence ID" value="CAG9830560.1"/>
    <property type="molecule type" value="Genomic_DNA"/>
</dbReference>
<feature type="compositionally biased region" description="Polar residues" evidence="6">
    <location>
        <begin position="594"/>
        <end position="621"/>
    </location>
</feature>
<feature type="compositionally biased region" description="Polar residues" evidence="6">
    <location>
        <begin position="679"/>
        <end position="693"/>
    </location>
</feature>
<dbReference type="GO" id="GO:0016020">
    <property type="term" value="C:membrane"/>
    <property type="evidence" value="ECO:0007669"/>
    <property type="project" value="UniProtKB-SubCell"/>
</dbReference>
<sequence>MKNETVEDEDVDVYQLILKLRHETLLVRTEKRKIEDLNRILSEKTHEIIRDSWITTKQRLLLYQRESTIHNYQKVDHLLKSEFIDAKQRIGFQTTIKLGNLLQVLRSQPVQLAKWLIAGEQLDEAQSYSFFLENIIVGLYGCLLFSEDIKYMLSLLYEVAKLQLLNCEDPRRIIKQRTCSFKHLYFLFHEVLQSAKFFLSAAMEIPIVQMMSYTDYYLDLDPEKTVMRFKQDDNEVTNIFKDVDEYRSEVVARLVEFTNTFISSLLENVYSFPKSISWLVSRIAKIIEKSFSAKQANAIITELIFNLYICPVIVDPEQYGICNSQVTEITRHNLIQVCQILQSLALRKYEPIDSRYSDVFDLLDKNRVCNFIELLFFDMDCEDPPIDTSPSLSRDIMLFTEAELNNMITILQKIQLKQKSNDNFIKDLSIEEQLSSLSISADNSPKSNRAMNEENVSKLTNFFTLGNNNSGSKNQASSLVTDSPRNHSNHSTTVLVFPIDQAQIEPIGLISEEKIIEASLPLKNGDVFDGTLQKDDAAVMPETPPTNGDLKQSFTFHDEGSIGNTSDNLEAISEAASNHSVDSSIELENEDQNDNLSDMVSANVSGRGTPNISGRDTPSSQVCENDERALAEPRPVDVAQTQPNLNLNRQIRSEIDDKFCKFEIKKLLEEVSNILDLSETQSESAWSTDVMTSDTERLTEVDNDDSISVAQSDDTRSETDDTACGSRRLSTCSNSFVPITTNQNYVSSVTVQNMSFLPPANGPTAVVSAKNKYVEFSKVEIKNDIVNGKMYQEQTDNNANRVFKALTLEQSESLAESNEVKTTIYKATVAKNGLIVKDSYLNNLAGPSGMVEPEKNHHNRPNEILLSNCSLNSSSSGSSSHSLENKNASEQWENKQWLNSSGSSLNVTLTPSESTSELSVMSIGKKGVEVSDDILAKYRTKPFVENETIKENCDSNKSLKGKNVYRSNSEEVNSFNDIKNKLRLVLSNTWEIPHYLKNNPFSIKNKIETMLRLELGKARRLREWSEVARISEAIRCINLLNDESCLKLLRSMRSDIVLRATLQKQITNDKYQCERYLAVICVKEFLSEQESAILEFCEEFRQLSLADEKCDLLQRFYTKLFLIMKSSPAWKGIVRNREKTLKITLERFIMNKTYKNSIYPNGDGDRDRDRVLHNHIEKLSKIITPDHKDLEIDKMYLRECPWLPAQDALRALNVYKTPRDKVKCIVHCSKCIMDLLAMSQSGSSTTADDFMPVLVFVIIKE</sequence>
<protein>
    <recommendedName>
        <fullName evidence="11">Ras-GAP domain-containing protein</fullName>
    </recommendedName>
</protein>
<feature type="region of interest" description="Disordered" evidence="6">
    <location>
        <begin position="591"/>
        <end position="621"/>
    </location>
</feature>
<dbReference type="PROSITE" id="PS51205">
    <property type="entry name" value="VPS9"/>
    <property type="match status" value="1"/>
</dbReference>
<dbReference type="GO" id="GO:0005085">
    <property type="term" value="F:guanyl-nucleotide exchange factor activity"/>
    <property type="evidence" value="ECO:0007669"/>
    <property type="project" value="UniProtKB-KW"/>
</dbReference>
<evidence type="ECO:0000256" key="6">
    <source>
        <dbReference type="SAM" id="MobiDB-lite"/>
    </source>
</evidence>
<gene>
    <name evidence="9" type="ORF">DIABBA_LOCUS4255</name>
</gene>
<feature type="domain" description="Ras-GAP" evidence="7">
    <location>
        <begin position="152"/>
        <end position="346"/>
    </location>
</feature>
<evidence type="ECO:0000313" key="9">
    <source>
        <dbReference type="EMBL" id="CAG9830560.1"/>
    </source>
</evidence>
<keyword evidence="10" id="KW-1185">Reference proteome</keyword>
<dbReference type="Pfam" id="PF18151">
    <property type="entry name" value="DUF5601"/>
    <property type="match status" value="1"/>
</dbReference>
<evidence type="ECO:0000256" key="5">
    <source>
        <dbReference type="ARBA" id="ARBA00023136"/>
    </source>
</evidence>
<keyword evidence="3" id="KW-0254">Endocytosis</keyword>
<dbReference type="GO" id="GO:0006897">
    <property type="term" value="P:endocytosis"/>
    <property type="evidence" value="ECO:0007669"/>
    <property type="project" value="UniProtKB-KW"/>
</dbReference>
<dbReference type="InterPro" id="IPR003123">
    <property type="entry name" value="VPS9"/>
</dbReference>
<dbReference type="Proteomes" id="UP001153709">
    <property type="component" value="Chromosome 2"/>
</dbReference>
<dbReference type="InterPro" id="IPR001936">
    <property type="entry name" value="RasGAP_dom"/>
</dbReference>
<feature type="region of interest" description="Disordered" evidence="6">
    <location>
        <begin position="868"/>
        <end position="891"/>
    </location>
</feature>
<dbReference type="InterPro" id="IPR041545">
    <property type="entry name" value="DUF5601"/>
</dbReference>
<dbReference type="Pfam" id="PF00616">
    <property type="entry name" value="RasGAP"/>
    <property type="match status" value="1"/>
</dbReference>
<dbReference type="GO" id="GO:0030139">
    <property type="term" value="C:endocytic vesicle"/>
    <property type="evidence" value="ECO:0007669"/>
    <property type="project" value="TreeGrafter"/>
</dbReference>
<dbReference type="SUPFAM" id="SSF109993">
    <property type="entry name" value="VPS9 domain"/>
    <property type="match status" value="1"/>
</dbReference>
<dbReference type="Gene3D" id="1.10.506.10">
    <property type="entry name" value="GTPase Activation - p120gap, domain 1"/>
    <property type="match status" value="1"/>
</dbReference>
<evidence type="ECO:0000259" key="7">
    <source>
        <dbReference type="PROSITE" id="PS50018"/>
    </source>
</evidence>
<name>A0A9N9SW01_DIABA</name>
<dbReference type="PANTHER" id="PTHR23101:SF25">
    <property type="entry name" value="GTPASE-ACTIVATING PROTEIN AND VPS9 DOMAIN-CONTAINING PROTEIN 1"/>
    <property type="match status" value="1"/>
</dbReference>
<dbReference type="InterPro" id="IPR045046">
    <property type="entry name" value="Vps9-like"/>
</dbReference>